<name>A0A8R7PBQ1_TRIUA</name>
<sequence length="40" mass="4614">MLGKLRQVTEILKFIVLCNCNLALHKQLSLCSLYKRIVPL</sequence>
<dbReference type="AlphaFoldDB" id="A0A8R7PBQ1"/>
<accession>A0A8R7PBQ1</accession>
<reference evidence="1" key="3">
    <citation type="submission" date="2022-06" db="UniProtKB">
        <authorList>
            <consortium name="EnsemblPlants"/>
        </authorList>
    </citation>
    <scope>IDENTIFICATION</scope>
</reference>
<keyword evidence="2" id="KW-1185">Reference proteome</keyword>
<dbReference type="Proteomes" id="UP000015106">
    <property type="component" value="Chromosome 2"/>
</dbReference>
<proteinExistence type="predicted"/>
<evidence type="ECO:0000313" key="1">
    <source>
        <dbReference type="EnsemblPlants" id="TuG1812G0200001779.01.T01.cds239695"/>
    </source>
</evidence>
<dbReference type="EnsemblPlants" id="TuG1812G0200001779.01.T01">
    <property type="protein sequence ID" value="TuG1812G0200001779.01.T01.cds239695"/>
    <property type="gene ID" value="TuG1812G0200001779.01"/>
</dbReference>
<protein>
    <submittedName>
        <fullName evidence="1">Uncharacterized protein</fullName>
    </submittedName>
</protein>
<evidence type="ECO:0000313" key="2">
    <source>
        <dbReference type="Proteomes" id="UP000015106"/>
    </source>
</evidence>
<dbReference type="Gramene" id="TuG1812G0200001779.01.T01">
    <property type="protein sequence ID" value="TuG1812G0200001779.01.T01.cds239695"/>
    <property type="gene ID" value="TuG1812G0200001779.01"/>
</dbReference>
<reference evidence="1" key="2">
    <citation type="submission" date="2018-03" db="EMBL/GenBank/DDBJ databases">
        <title>The Triticum urartu genome reveals the dynamic nature of wheat genome evolution.</title>
        <authorList>
            <person name="Ling H."/>
            <person name="Ma B."/>
            <person name="Shi X."/>
            <person name="Liu H."/>
            <person name="Dong L."/>
            <person name="Sun H."/>
            <person name="Cao Y."/>
            <person name="Gao Q."/>
            <person name="Zheng S."/>
            <person name="Li Y."/>
            <person name="Yu Y."/>
            <person name="Du H."/>
            <person name="Qi M."/>
            <person name="Li Y."/>
            <person name="Yu H."/>
            <person name="Cui Y."/>
            <person name="Wang N."/>
            <person name="Chen C."/>
            <person name="Wu H."/>
            <person name="Zhao Y."/>
            <person name="Zhang J."/>
            <person name="Li Y."/>
            <person name="Zhou W."/>
            <person name="Zhang B."/>
            <person name="Hu W."/>
            <person name="Eijk M."/>
            <person name="Tang J."/>
            <person name="Witsenboer H."/>
            <person name="Zhao S."/>
            <person name="Li Z."/>
            <person name="Zhang A."/>
            <person name="Wang D."/>
            <person name="Liang C."/>
        </authorList>
    </citation>
    <scope>NUCLEOTIDE SEQUENCE [LARGE SCALE GENOMIC DNA]</scope>
    <source>
        <strain evidence="1">cv. G1812</strain>
    </source>
</reference>
<organism evidence="1 2">
    <name type="scientific">Triticum urartu</name>
    <name type="common">Red wild einkorn</name>
    <name type="synonym">Crithodium urartu</name>
    <dbReference type="NCBI Taxonomy" id="4572"/>
    <lineage>
        <taxon>Eukaryota</taxon>
        <taxon>Viridiplantae</taxon>
        <taxon>Streptophyta</taxon>
        <taxon>Embryophyta</taxon>
        <taxon>Tracheophyta</taxon>
        <taxon>Spermatophyta</taxon>
        <taxon>Magnoliopsida</taxon>
        <taxon>Liliopsida</taxon>
        <taxon>Poales</taxon>
        <taxon>Poaceae</taxon>
        <taxon>BOP clade</taxon>
        <taxon>Pooideae</taxon>
        <taxon>Triticodae</taxon>
        <taxon>Triticeae</taxon>
        <taxon>Triticinae</taxon>
        <taxon>Triticum</taxon>
    </lineage>
</organism>
<reference evidence="2" key="1">
    <citation type="journal article" date="2013" name="Nature">
        <title>Draft genome of the wheat A-genome progenitor Triticum urartu.</title>
        <authorList>
            <person name="Ling H.Q."/>
            <person name="Zhao S."/>
            <person name="Liu D."/>
            <person name="Wang J."/>
            <person name="Sun H."/>
            <person name="Zhang C."/>
            <person name="Fan H."/>
            <person name="Li D."/>
            <person name="Dong L."/>
            <person name="Tao Y."/>
            <person name="Gao C."/>
            <person name="Wu H."/>
            <person name="Li Y."/>
            <person name="Cui Y."/>
            <person name="Guo X."/>
            <person name="Zheng S."/>
            <person name="Wang B."/>
            <person name="Yu K."/>
            <person name="Liang Q."/>
            <person name="Yang W."/>
            <person name="Lou X."/>
            <person name="Chen J."/>
            <person name="Feng M."/>
            <person name="Jian J."/>
            <person name="Zhang X."/>
            <person name="Luo G."/>
            <person name="Jiang Y."/>
            <person name="Liu J."/>
            <person name="Wang Z."/>
            <person name="Sha Y."/>
            <person name="Zhang B."/>
            <person name="Wu H."/>
            <person name="Tang D."/>
            <person name="Shen Q."/>
            <person name="Xue P."/>
            <person name="Zou S."/>
            <person name="Wang X."/>
            <person name="Liu X."/>
            <person name="Wang F."/>
            <person name="Yang Y."/>
            <person name="An X."/>
            <person name="Dong Z."/>
            <person name="Zhang K."/>
            <person name="Zhang X."/>
            <person name="Luo M.C."/>
            <person name="Dvorak J."/>
            <person name="Tong Y."/>
            <person name="Wang J."/>
            <person name="Yang H."/>
            <person name="Li Z."/>
            <person name="Wang D."/>
            <person name="Zhang A."/>
            <person name="Wang J."/>
        </authorList>
    </citation>
    <scope>NUCLEOTIDE SEQUENCE</scope>
    <source>
        <strain evidence="2">cv. G1812</strain>
    </source>
</reference>